<evidence type="ECO:0000313" key="2">
    <source>
        <dbReference type="Proteomes" id="UP001479436"/>
    </source>
</evidence>
<organism evidence="1 2">
    <name type="scientific">Basidiobolus ranarum</name>
    <dbReference type="NCBI Taxonomy" id="34480"/>
    <lineage>
        <taxon>Eukaryota</taxon>
        <taxon>Fungi</taxon>
        <taxon>Fungi incertae sedis</taxon>
        <taxon>Zoopagomycota</taxon>
        <taxon>Entomophthoromycotina</taxon>
        <taxon>Basidiobolomycetes</taxon>
        <taxon>Basidiobolales</taxon>
        <taxon>Basidiobolaceae</taxon>
        <taxon>Basidiobolus</taxon>
    </lineage>
</organism>
<keyword evidence="2" id="KW-1185">Reference proteome</keyword>
<dbReference type="Proteomes" id="UP001479436">
    <property type="component" value="Unassembled WGS sequence"/>
</dbReference>
<accession>A0ABR2W9Y3</accession>
<evidence type="ECO:0000313" key="1">
    <source>
        <dbReference type="EMBL" id="KAK9728199.1"/>
    </source>
</evidence>
<dbReference type="EMBL" id="JASJQH010006902">
    <property type="protein sequence ID" value="KAK9728199.1"/>
    <property type="molecule type" value="Genomic_DNA"/>
</dbReference>
<sequence>MAMLSWINSQVFGGRRERKSTLDNGLSEDWVILPSSTIHWTSPKPKLGDGKHRSDKLLFSPPSQHRFGRDITRSYMPIITDRDNLIKKLQHRESMNRLQWTPKRL</sequence>
<comment type="caution">
    <text evidence="1">The sequence shown here is derived from an EMBL/GenBank/DDBJ whole genome shotgun (WGS) entry which is preliminary data.</text>
</comment>
<proteinExistence type="predicted"/>
<name>A0ABR2W9Y3_9FUNG</name>
<gene>
    <name evidence="1" type="ORF">K7432_001254</name>
</gene>
<reference evidence="1 2" key="1">
    <citation type="submission" date="2023-04" db="EMBL/GenBank/DDBJ databases">
        <title>Genome of Basidiobolus ranarum AG-B5.</title>
        <authorList>
            <person name="Stajich J.E."/>
            <person name="Carter-House D."/>
            <person name="Gryganskyi A."/>
        </authorList>
    </citation>
    <scope>NUCLEOTIDE SEQUENCE [LARGE SCALE GENOMIC DNA]</scope>
    <source>
        <strain evidence="1 2">AG-B5</strain>
    </source>
</reference>
<protein>
    <submittedName>
        <fullName evidence="1">Uncharacterized protein</fullName>
    </submittedName>
</protein>